<accession>A0A2K1KI47</accession>
<dbReference type="EMBL" id="ABEU02000005">
    <property type="protein sequence ID" value="PNR53429.1"/>
    <property type="molecule type" value="Genomic_DNA"/>
</dbReference>
<dbReference type="AlphaFoldDB" id="A0A2K1KI47"/>
<reference evidence="2" key="3">
    <citation type="submission" date="2020-12" db="UniProtKB">
        <authorList>
            <consortium name="EnsemblPlants"/>
        </authorList>
    </citation>
    <scope>IDENTIFICATION</scope>
</reference>
<gene>
    <name evidence="1" type="ORF">PHYPA_007104</name>
</gene>
<reference evidence="1 3" key="1">
    <citation type="journal article" date="2008" name="Science">
        <title>The Physcomitrella genome reveals evolutionary insights into the conquest of land by plants.</title>
        <authorList>
            <person name="Rensing S."/>
            <person name="Lang D."/>
            <person name="Zimmer A."/>
            <person name="Terry A."/>
            <person name="Salamov A."/>
            <person name="Shapiro H."/>
            <person name="Nishiyama T."/>
            <person name="Perroud P.-F."/>
            <person name="Lindquist E."/>
            <person name="Kamisugi Y."/>
            <person name="Tanahashi T."/>
            <person name="Sakakibara K."/>
            <person name="Fujita T."/>
            <person name="Oishi K."/>
            <person name="Shin-I T."/>
            <person name="Kuroki Y."/>
            <person name="Toyoda A."/>
            <person name="Suzuki Y."/>
            <person name="Hashimoto A."/>
            <person name="Yamaguchi K."/>
            <person name="Sugano A."/>
            <person name="Kohara Y."/>
            <person name="Fujiyama A."/>
            <person name="Anterola A."/>
            <person name="Aoki S."/>
            <person name="Ashton N."/>
            <person name="Barbazuk W.B."/>
            <person name="Barker E."/>
            <person name="Bennetzen J."/>
            <person name="Bezanilla M."/>
            <person name="Blankenship R."/>
            <person name="Cho S.H."/>
            <person name="Dutcher S."/>
            <person name="Estelle M."/>
            <person name="Fawcett J.A."/>
            <person name="Gundlach H."/>
            <person name="Hanada K."/>
            <person name="Heyl A."/>
            <person name="Hicks K.A."/>
            <person name="Hugh J."/>
            <person name="Lohr M."/>
            <person name="Mayer K."/>
            <person name="Melkozernov A."/>
            <person name="Murata T."/>
            <person name="Nelson D."/>
            <person name="Pils B."/>
            <person name="Prigge M."/>
            <person name="Reiss B."/>
            <person name="Renner T."/>
            <person name="Rombauts S."/>
            <person name="Rushton P."/>
            <person name="Sanderfoot A."/>
            <person name="Schween G."/>
            <person name="Shiu S.-H."/>
            <person name="Stueber K."/>
            <person name="Theodoulou F.L."/>
            <person name="Tu H."/>
            <person name="Van de Peer Y."/>
            <person name="Verrier P.J."/>
            <person name="Waters E."/>
            <person name="Wood A."/>
            <person name="Yang L."/>
            <person name="Cove D."/>
            <person name="Cuming A."/>
            <person name="Hasebe M."/>
            <person name="Lucas S."/>
            <person name="Mishler D.B."/>
            <person name="Reski R."/>
            <person name="Grigoriev I."/>
            <person name="Quatrano R.S."/>
            <person name="Boore J.L."/>
        </authorList>
    </citation>
    <scope>NUCLEOTIDE SEQUENCE [LARGE SCALE GENOMIC DNA]</scope>
    <source>
        <strain evidence="2 3">cv. Gransden 2004</strain>
    </source>
</reference>
<name>A0A2K1KI47_PHYPA</name>
<dbReference type="Gramene" id="Pp3c5_1770V3.1">
    <property type="protein sequence ID" value="Pp3c5_1770V3.1"/>
    <property type="gene ID" value="Pp3c5_1770"/>
</dbReference>
<dbReference type="EnsemblPlants" id="Pp3c5_1770V3.2">
    <property type="protein sequence ID" value="Pp3c5_1770V3.2"/>
    <property type="gene ID" value="Pp3c5_1770"/>
</dbReference>
<organism evidence="1">
    <name type="scientific">Physcomitrium patens</name>
    <name type="common">Spreading-leaved earth moss</name>
    <name type="synonym">Physcomitrella patens</name>
    <dbReference type="NCBI Taxonomy" id="3218"/>
    <lineage>
        <taxon>Eukaryota</taxon>
        <taxon>Viridiplantae</taxon>
        <taxon>Streptophyta</taxon>
        <taxon>Embryophyta</taxon>
        <taxon>Bryophyta</taxon>
        <taxon>Bryophytina</taxon>
        <taxon>Bryopsida</taxon>
        <taxon>Funariidae</taxon>
        <taxon>Funariales</taxon>
        <taxon>Funariaceae</taxon>
        <taxon>Physcomitrium</taxon>
    </lineage>
</organism>
<reference evidence="1 3" key="2">
    <citation type="journal article" date="2018" name="Plant J.">
        <title>The Physcomitrella patens chromosome-scale assembly reveals moss genome structure and evolution.</title>
        <authorList>
            <person name="Lang D."/>
            <person name="Ullrich K.K."/>
            <person name="Murat F."/>
            <person name="Fuchs J."/>
            <person name="Jenkins J."/>
            <person name="Haas F.B."/>
            <person name="Piednoel M."/>
            <person name="Gundlach H."/>
            <person name="Van Bel M."/>
            <person name="Meyberg R."/>
            <person name="Vives C."/>
            <person name="Morata J."/>
            <person name="Symeonidi A."/>
            <person name="Hiss M."/>
            <person name="Muchero W."/>
            <person name="Kamisugi Y."/>
            <person name="Saleh O."/>
            <person name="Blanc G."/>
            <person name="Decker E.L."/>
            <person name="van Gessel N."/>
            <person name="Grimwood J."/>
            <person name="Hayes R.D."/>
            <person name="Graham S.W."/>
            <person name="Gunter L.E."/>
            <person name="McDaniel S.F."/>
            <person name="Hoernstein S.N.W."/>
            <person name="Larsson A."/>
            <person name="Li F.W."/>
            <person name="Perroud P.F."/>
            <person name="Phillips J."/>
            <person name="Ranjan P."/>
            <person name="Rokshar D.S."/>
            <person name="Rothfels C.J."/>
            <person name="Schneider L."/>
            <person name="Shu S."/>
            <person name="Stevenson D.W."/>
            <person name="Thummler F."/>
            <person name="Tillich M."/>
            <person name="Villarreal Aguilar J.C."/>
            <person name="Widiez T."/>
            <person name="Wong G.K."/>
            <person name="Wymore A."/>
            <person name="Zhang Y."/>
            <person name="Zimmer A.D."/>
            <person name="Quatrano R.S."/>
            <person name="Mayer K.F.X."/>
            <person name="Goodstein D."/>
            <person name="Casacuberta J.M."/>
            <person name="Vandepoele K."/>
            <person name="Reski R."/>
            <person name="Cuming A.C."/>
            <person name="Tuskan G.A."/>
            <person name="Maumus F."/>
            <person name="Salse J."/>
            <person name="Schmutz J."/>
            <person name="Rensing S.A."/>
        </authorList>
    </citation>
    <scope>NUCLEOTIDE SEQUENCE [LARGE SCALE GENOMIC DNA]</scope>
    <source>
        <strain evidence="2 3">cv. Gransden 2004</strain>
    </source>
</reference>
<proteinExistence type="predicted"/>
<keyword evidence="3" id="KW-1185">Reference proteome</keyword>
<dbReference type="InParanoid" id="A0A2K1KI47"/>
<evidence type="ECO:0000313" key="3">
    <source>
        <dbReference type="Proteomes" id="UP000006727"/>
    </source>
</evidence>
<sequence>MKTTSPAPFASHAVKIGGQLRGHFSAALRPVERSAEFCNSLVAKIGFAMLEMRRGSRYNSKGGGSTQSHRRIRIQSLLAYKRS</sequence>
<dbReference type="Gramene" id="Pp3c5_1770V3.2">
    <property type="protein sequence ID" value="Pp3c5_1770V3.2"/>
    <property type="gene ID" value="Pp3c5_1770"/>
</dbReference>
<evidence type="ECO:0000313" key="1">
    <source>
        <dbReference type="EMBL" id="PNR53429.1"/>
    </source>
</evidence>
<dbReference type="EnsemblPlants" id="Pp3c5_1770V3.1">
    <property type="protein sequence ID" value="Pp3c5_1770V3.1"/>
    <property type="gene ID" value="Pp3c5_1770"/>
</dbReference>
<dbReference type="Proteomes" id="UP000006727">
    <property type="component" value="Chromosome 5"/>
</dbReference>
<evidence type="ECO:0000313" key="2">
    <source>
        <dbReference type="EnsemblPlants" id="Pp3c5_1770V3.1"/>
    </source>
</evidence>
<protein>
    <submittedName>
        <fullName evidence="1 2">Uncharacterized protein</fullName>
    </submittedName>
</protein>